<evidence type="ECO:0000256" key="4">
    <source>
        <dbReference type="ARBA" id="ARBA00022692"/>
    </source>
</evidence>
<evidence type="ECO:0000256" key="7">
    <source>
        <dbReference type="SAM" id="Phobius"/>
    </source>
</evidence>
<dbReference type="STRING" id="351656.Xvie_01892"/>
<comment type="similarity">
    <text evidence="2">Belongs to the UPF0410 family.</text>
</comment>
<keyword evidence="9" id="KW-1185">Reference proteome</keyword>
<evidence type="ECO:0000256" key="5">
    <source>
        <dbReference type="ARBA" id="ARBA00022989"/>
    </source>
</evidence>
<feature type="transmembrane region" description="Helical" evidence="7">
    <location>
        <begin position="58"/>
        <end position="78"/>
    </location>
</feature>
<dbReference type="Pfam" id="PF04226">
    <property type="entry name" value="Transgly_assoc"/>
    <property type="match status" value="1"/>
</dbReference>
<dbReference type="AlphaFoldDB" id="A0A1Y2SCG6"/>
<feature type="transmembrane region" description="Helical" evidence="7">
    <location>
        <begin position="27"/>
        <end position="46"/>
    </location>
</feature>
<keyword evidence="4 7" id="KW-0812">Transmembrane</keyword>
<dbReference type="OrthoDB" id="9811343at2"/>
<dbReference type="InterPro" id="IPR007341">
    <property type="entry name" value="Transgly_assoc"/>
</dbReference>
<evidence type="ECO:0000313" key="9">
    <source>
        <dbReference type="Proteomes" id="UP000194350"/>
    </source>
</evidence>
<dbReference type="PANTHER" id="PTHR33884:SF4">
    <property type="entry name" value="UPF0410 PROTEIN YEAQ"/>
    <property type="match status" value="1"/>
</dbReference>
<dbReference type="RefSeq" id="WP_086109055.1">
    <property type="nucleotide sequence ID" value="NZ_CAWNGD010000128.1"/>
</dbReference>
<dbReference type="GO" id="GO:0005886">
    <property type="term" value="C:plasma membrane"/>
    <property type="evidence" value="ECO:0007669"/>
    <property type="project" value="UniProtKB-SubCell"/>
</dbReference>
<evidence type="ECO:0000256" key="1">
    <source>
        <dbReference type="ARBA" id="ARBA00004651"/>
    </source>
</evidence>
<keyword evidence="6 7" id="KW-0472">Membrane</keyword>
<name>A0A1Y2SCG6_9GAMM</name>
<organism evidence="8 9">
    <name type="scientific">Xenorhabdus vietnamensis</name>
    <dbReference type="NCBI Taxonomy" id="351656"/>
    <lineage>
        <taxon>Bacteria</taxon>
        <taxon>Pseudomonadati</taxon>
        <taxon>Pseudomonadota</taxon>
        <taxon>Gammaproteobacteria</taxon>
        <taxon>Enterobacterales</taxon>
        <taxon>Morganellaceae</taxon>
        <taxon>Xenorhabdus</taxon>
    </lineage>
</organism>
<keyword evidence="5 7" id="KW-1133">Transmembrane helix</keyword>
<comment type="subcellular location">
    <subcellularLocation>
        <location evidence="1">Cell membrane</location>
        <topology evidence="1">Multi-pass membrane protein</topology>
    </subcellularLocation>
</comment>
<evidence type="ECO:0000256" key="6">
    <source>
        <dbReference type="ARBA" id="ARBA00023136"/>
    </source>
</evidence>
<protein>
    <submittedName>
        <fullName evidence="8">Membrane protein</fullName>
    </submittedName>
</protein>
<comment type="caution">
    <text evidence="8">The sequence shown here is derived from an EMBL/GenBank/DDBJ whole genome shotgun (WGS) entry which is preliminary data.</text>
</comment>
<dbReference type="EMBL" id="MUBJ01000008">
    <property type="protein sequence ID" value="OTA16438.1"/>
    <property type="molecule type" value="Genomic_DNA"/>
</dbReference>
<dbReference type="PANTHER" id="PTHR33884">
    <property type="entry name" value="UPF0410 PROTEIN YMGE"/>
    <property type="match status" value="1"/>
</dbReference>
<evidence type="ECO:0000313" key="8">
    <source>
        <dbReference type="EMBL" id="OTA16438.1"/>
    </source>
</evidence>
<keyword evidence="3" id="KW-1003">Cell membrane</keyword>
<accession>A0A1Y2SCG6</accession>
<evidence type="ECO:0000256" key="2">
    <source>
        <dbReference type="ARBA" id="ARBA00011006"/>
    </source>
</evidence>
<proteinExistence type="inferred from homology"/>
<evidence type="ECO:0000256" key="3">
    <source>
        <dbReference type="ARBA" id="ARBA00022475"/>
    </source>
</evidence>
<dbReference type="Proteomes" id="UP000194350">
    <property type="component" value="Unassembled WGS sequence"/>
</dbReference>
<reference evidence="8 9" key="1">
    <citation type="submission" date="2016-10" db="EMBL/GenBank/DDBJ databases">
        <title>Systematic genetic and metabolomic analysis of Xenorhabdus and Photorhabdus spp., highlights the requirements for a dual symbiotic and pathogenic life style.</title>
        <authorList>
            <person name="Tobias N.J."/>
            <person name="Wolff H."/>
            <person name="Djahanschiri B."/>
            <person name="Pidot S.J."/>
            <person name="Stinear T.P."/>
            <person name="Ebersberger I."/>
            <person name="Bode H.B."/>
        </authorList>
    </citation>
    <scope>NUCLEOTIDE SEQUENCE [LARGE SCALE GENOMIC DNA]</scope>
    <source>
        <strain evidence="8 9">DSM 22392</strain>
    </source>
</reference>
<gene>
    <name evidence="8" type="ORF">Xvie_01892</name>
</gene>
<sequence>MGILSWIIFGLLAGLFAKRIMPGNNNISSITAMILGIVGAVGGGYISSKLFGVAKISSFNLGSLIIAVIGAMAILFVYNKISNR</sequence>